<dbReference type="Proteomes" id="UP001165679">
    <property type="component" value="Unassembled WGS sequence"/>
</dbReference>
<comment type="caution">
    <text evidence="4">The sequence shown here is derived from an EMBL/GenBank/DDBJ whole genome shotgun (WGS) entry which is preliminary data.</text>
</comment>
<organism evidence="4 5">
    <name type="scientific">Limobrevibacterium gyesilva</name>
    <dbReference type="NCBI Taxonomy" id="2991712"/>
    <lineage>
        <taxon>Bacteria</taxon>
        <taxon>Pseudomonadati</taxon>
        <taxon>Pseudomonadota</taxon>
        <taxon>Alphaproteobacteria</taxon>
        <taxon>Acetobacterales</taxon>
        <taxon>Acetobacteraceae</taxon>
        <taxon>Limobrevibacterium</taxon>
    </lineage>
</organism>
<dbReference type="SUPFAM" id="SSF103378">
    <property type="entry name" value="2-methylcitrate dehydratase PrpD"/>
    <property type="match status" value="1"/>
</dbReference>
<dbReference type="EMBL" id="JAPDNT010000002">
    <property type="protein sequence ID" value="MCW3474040.1"/>
    <property type="molecule type" value="Genomic_DNA"/>
</dbReference>
<evidence type="ECO:0000313" key="5">
    <source>
        <dbReference type="Proteomes" id="UP001165679"/>
    </source>
</evidence>
<dbReference type="Pfam" id="PF03972">
    <property type="entry name" value="MmgE_PrpD_N"/>
    <property type="match status" value="1"/>
</dbReference>
<feature type="domain" description="MmgE/PrpD N-terminal" evidence="2">
    <location>
        <begin position="9"/>
        <end position="249"/>
    </location>
</feature>
<dbReference type="InterPro" id="IPR036148">
    <property type="entry name" value="MmgE/PrpD_sf"/>
</dbReference>
<dbReference type="GO" id="GO:0016829">
    <property type="term" value="F:lyase activity"/>
    <property type="evidence" value="ECO:0007669"/>
    <property type="project" value="InterPro"/>
</dbReference>
<evidence type="ECO:0000259" key="2">
    <source>
        <dbReference type="Pfam" id="PF03972"/>
    </source>
</evidence>
<dbReference type="Gene3D" id="1.10.4100.10">
    <property type="entry name" value="2-methylcitrate dehydratase PrpD"/>
    <property type="match status" value="1"/>
</dbReference>
<dbReference type="PANTHER" id="PTHR16943">
    <property type="entry name" value="2-METHYLCITRATE DEHYDRATASE-RELATED"/>
    <property type="match status" value="1"/>
</dbReference>
<dbReference type="InterPro" id="IPR005656">
    <property type="entry name" value="MmgE_PrpD"/>
</dbReference>
<feature type="domain" description="MmgE/PrpD C-terminal" evidence="3">
    <location>
        <begin position="270"/>
        <end position="425"/>
    </location>
</feature>
<dbReference type="PANTHER" id="PTHR16943:SF8">
    <property type="entry name" value="2-METHYLCITRATE DEHYDRATASE"/>
    <property type="match status" value="1"/>
</dbReference>
<evidence type="ECO:0000313" key="4">
    <source>
        <dbReference type="EMBL" id="MCW3474040.1"/>
    </source>
</evidence>
<proteinExistence type="inferred from homology"/>
<keyword evidence="5" id="KW-1185">Reference proteome</keyword>
<dbReference type="InterPro" id="IPR045337">
    <property type="entry name" value="MmgE_PrpD_C"/>
</dbReference>
<accession>A0AA41YPC0</accession>
<gene>
    <name evidence="4" type="ORF">OL599_05565</name>
</gene>
<dbReference type="RefSeq" id="WP_264712659.1">
    <property type="nucleotide sequence ID" value="NZ_JAPDNT010000002.1"/>
</dbReference>
<dbReference type="InterPro" id="IPR042188">
    <property type="entry name" value="MmgE/PrpD_sf_2"/>
</dbReference>
<dbReference type="Gene3D" id="3.30.1330.120">
    <property type="entry name" value="2-methylcitrate dehydratase PrpD"/>
    <property type="match status" value="1"/>
</dbReference>
<comment type="similarity">
    <text evidence="1">Belongs to the PrpD family.</text>
</comment>
<dbReference type="AlphaFoldDB" id="A0AA41YPC0"/>
<dbReference type="InterPro" id="IPR042183">
    <property type="entry name" value="MmgE/PrpD_sf_1"/>
</dbReference>
<name>A0AA41YPC0_9PROT</name>
<reference evidence="4" key="2">
    <citation type="submission" date="2022-10" db="EMBL/GenBank/DDBJ databases">
        <authorList>
            <person name="Trinh H.N."/>
        </authorList>
    </citation>
    <scope>NUCLEOTIDE SEQUENCE</scope>
    <source>
        <strain evidence="4">RN2-1</strain>
    </source>
</reference>
<dbReference type="Pfam" id="PF19305">
    <property type="entry name" value="MmgE_PrpD_C"/>
    <property type="match status" value="1"/>
</dbReference>
<protein>
    <submittedName>
        <fullName evidence="4">MmgE/PrpD family protein</fullName>
    </submittedName>
</protein>
<evidence type="ECO:0000256" key="1">
    <source>
        <dbReference type="ARBA" id="ARBA00006174"/>
    </source>
</evidence>
<sequence>MSTTDGLTREIARRALAVRHADLPDDIRMLARQCVLDTLGAAIAGRDDSLTRILAEELAEQGGAPAAGIIGSALRLPTLSAALLNGTASHALDYDDVNLFMPGHPSVAVLPAVLALAEERGAGGAAVIAAFVAGYETACRVGKLLAPGHYDGLGFHATGTVGTFGAAAGCAHLLGLDLEKTVHALGIAATQAAGLKSMFGTMCKPLHAGRAAYNGLLAARLAARGFTARPDSLECAQGFARTHSPDFNPSAALDDPAGGWHIRHNLFKYHAACYLTHAGIEAARTLREAHHVAPDAIAAITLRVDKATDRVCNIAEPRTGLEAKFSLRLTTAMALAGRDTGRLDAYNETTATDPTLVALRDRVVVDFQSGWPTTRAEVDIRLADQTTLRAVHDSGVPAADIPEQGRRLEEKFLGLVTPVLGDSRAPALVDAIAGMEDAPSLSAISTLWVPEGTARQAAE</sequence>
<reference evidence="4" key="1">
    <citation type="submission" date="2022-09" db="EMBL/GenBank/DDBJ databases">
        <title>Rhodovastum sp. nov. RN2-1 isolated from soil in Seongnam, South Korea.</title>
        <authorList>
            <person name="Le N.T."/>
        </authorList>
    </citation>
    <scope>NUCLEOTIDE SEQUENCE</scope>
    <source>
        <strain evidence="4">RN2-1</strain>
    </source>
</reference>
<dbReference type="InterPro" id="IPR045336">
    <property type="entry name" value="MmgE_PrpD_N"/>
</dbReference>
<evidence type="ECO:0000259" key="3">
    <source>
        <dbReference type="Pfam" id="PF19305"/>
    </source>
</evidence>